<keyword evidence="3" id="KW-1185">Reference proteome</keyword>
<sequence length="194" mass="22457">MKVRIPKVYTYADYLELPEDTRVELIDGVIYDMSPAPSRVHQEIVIELATLIKNYLKSSNKSCKLYTAPFDIVLIEEGQDEKQAINVVQPDISIICDKRKLTDKGCVGAPEMIIEVVSESNFSHDYIRKLNLYTQFKVKEYWIVNPNNQTILVYRLKDNEEDYLPPVAYTFNDKVKVGIFEDLIIDFAQIKEVL</sequence>
<reference evidence="2 3" key="1">
    <citation type="journal article" date="2010" name="J. Bacteriol.">
        <title>Complete genome sequence of the cellulolytic thermophile Caldicellulosiruptor obsidiansis OB47T.</title>
        <authorList>
            <person name="Elkins J.G."/>
            <person name="Lochner A."/>
            <person name="Hamilton-Brehm S.D."/>
            <person name="Davenport K.W."/>
            <person name="Podar M."/>
            <person name="Brown S.D."/>
            <person name="Land M.L."/>
            <person name="Hauser L.J."/>
            <person name="Klingeman D.M."/>
            <person name="Raman B."/>
            <person name="Goodwin L.A."/>
            <person name="Tapia R."/>
            <person name="Meincke L.J."/>
            <person name="Detter J.C."/>
            <person name="Bruce D.C."/>
            <person name="Han C.S."/>
            <person name="Palumbo A.V."/>
            <person name="Cottingham R.W."/>
            <person name="Keller M."/>
            <person name="Graham D.E."/>
        </authorList>
    </citation>
    <scope>NUCLEOTIDE SEQUENCE [LARGE SCALE GENOMIC DNA]</scope>
    <source>
        <strain evidence="3">ATCC BAA-2073 / strain OB47</strain>
    </source>
</reference>
<dbReference type="KEGG" id="cob:COB47_1497"/>
<dbReference type="eggNOG" id="COG4636">
    <property type="taxonomic scope" value="Bacteria"/>
</dbReference>
<dbReference type="HOGENOM" id="CLU_076312_0_2_9"/>
<dbReference type="InterPro" id="IPR012296">
    <property type="entry name" value="Nuclease_put_TT1808"/>
</dbReference>
<evidence type="ECO:0000259" key="1">
    <source>
        <dbReference type="Pfam" id="PF05685"/>
    </source>
</evidence>
<dbReference type="OrthoDB" id="9798254at2"/>
<accession>D9TLA3</accession>
<organism evidence="2 3">
    <name type="scientific">Caldicellulosiruptor obsidiansis (strain ATCC BAA-2073 / JCM 16842 / OB47)</name>
    <dbReference type="NCBI Taxonomy" id="608506"/>
    <lineage>
        <taxon>Bacteria</taxon>
        <taxon>Bacillati</taxon>
        <taxon>Bacillota</taxon>
        <taxon>Bacillota incertae sedis</taxon>
        <taxon>Caldicellulosiruptorales</taxon>
        <taxon>Caldicellulosiruptoraceae</taxon>
        <taxon>Caldicellulosiruptor</taxon>
    </lineage>
</organism>
<name>D9TLA3_CALOO</name>
<evidence type="ECO:0000313" key="3">
    <source>
        <dbReference type="Proteomes" id="UP000000347"/>
    </source>
</evidence>
<gene>
    <name evidence="2" type="ordered locus">COB47_1497</name>
</gene>
<dbReference type="Gene3D" id="3.90.1570.10">
    <property type="entry name" value="tt1808, chain A"/>
    <property type="match status" value="1"/>
</dbReference>
<dbReference type="STRING" id="608506.COB47_1497"/>
<dbReference type="AlphaFoldDB" id="D9TLA3"/>
<dbReference type="SUPFAM" id="SSF52980">
    <property type="entry name" value="Restriction endonuclease-like"/>
    <property type="match status" value="1"/>
</dbReference>
<evidence type="ECO:0000313" key="2">
    <source>
        <dbReference type="EMBL" id="ADL42785.1"/>
    </source>
</evidence>
<dbReference type="PANTHER" id="PTHR36558:SF1">
    <property type="entry name" value="RESTRICTION ENDONUCLEASE DOMAIN-CONTAINING PROTEIN-RELATED"/>
    <property type="match status" value="1"/>
</dbReference>
<feature type="domain" description="Putative restriction endonuclease" evidence="1">
    <location>
        <begin position="12"/>
        <end position="178"/>
    </location>
</feature>
<protein>
    <recommendedName>
        <fullName evidence="1">Putative restriction endonuclease domain-containing protein</fullName>
    </recommendedName>
</protein>
<dbReference type="RefSeq" id="WP_013290783.1">
    <property type="nucleotide sequence ID" value="NC_014392.1"/>
</dbReference>
<dbReference type="PANTHER" id="PTHR36558">
    <property type="entry name" value="GLR1098 PROTEIN"/>
    <property type="match status" value="1"/>
</dbReference>
<dbReference type="Pfam" id="PF05685">
    <property type="entry name" value="Uma2"/>
    <property type="match status" value="1"/>
</dbReference>
<dbReference type="InterPro" id="IPR011335">
    <property type="entry name" value="Restrct_endonuc-II-like"/>
</dbReference>
<dbReference type="InterPro" id="IPR008538">
    <property type="entry name" value="Uma2"/>
</dbReference>
<dbReference type="EMBL" id="CP002164">
    <property type="protein sequence ID" value="ADL42785.1"/>
    <property type="molecule type" value="Genomic_DNA"/>
</dbReference>
<dbReference type="Proteomes" id="UP000000347">
    <property type="component" value="Chromosome"/>
</dbReference>
<proteinExistence type="predicted"/>
<dbReference type="CDD" id="cd06260">
    <property type="entry name" value="DUF820-like"/>
    <property type="match status" value="1"/>
</dbReference>